<dbReference type="InterPro" id="IPR009057">
    <property type="entry name" value="Homeodomain-like_sf"/>
</dbReference>
<protein>
    <recommendedName>
        <fullName evidence="3">HTH tetR-type domain-containing protein</fullName>
    </recommendedName>
</protein>
<dbReference type="STRING" id="1302272.FC96_GL001581"/>
<evidence type="ECO:0000256" key="2">
    <source>
        <dbReference type="PROSITE-ProRule" id="PRU00335"/>
    </source>
</evidence>
<dbReference type="PRINTS" id="PR00455">
    <property type="entry name" value="HTHTETR"/>
</dbReference>
<evidence type="ECO:0000259" key="3">
    <source>
        <dbReference type="PROSITE" id="PS50977"/>
    </source>
</evidence>
<dbReference type="InterPro" id="IPR050624">
    <property type="entry name" value="HTH-type_Tx_Regulator"/>
</dbReference>
<dbReference type="PROSITE" id="PS50977">
    <property type="entry name" value="HTH_TETR_2"/>
    <property type="match status" value="1"/>
</dbReference>
<dbReference type="Gene3D" id="1.10.357.10">
    <property type="entry name" value="Tetracycline Repressor, domain 2"/>
    <property type="match status" value="1"/>
</dbReference>
<name>A0A0R1HYF1_9LACO</name>
<gene>
    <name evidence="4" type="ORF">FC96_GL001581</name>
</gene>
<dbReference type="PATRIC" id="fig|1302272.5.peg.1598"/>
<dbReference type="SUPFAM" id="SSF46689">
    <property type="entry name" value="Homeodomain-like"/>
    <property type="match status" value="1"/>
</dbReference>
<dbReference type="PANTHER" id="PTHR43479">
    <property type="entry name" value="ACREF/ENVCD OPERON REPRESSOR-RELATED"/>
    <property type="match status" value="1"/>
</dbReference>
<evidence type="ECO:0000256" key="1">
    <source>
        <dbReference type="ARBA" id="ARBA00023125"/>
    </source>
</evidence>
<dbReference type="RefSeq" id="WP_056942298.1">
    <property type="nucleotide sequence ID" value="NZ_AZCX01000003.1"/>
</dbReference>
<reference evidence="4 5" key="1">
    <citation type="journal article" date="2015" name="Genome Announc.">
        <title>Expanding the biotechnology potential of lactobacilli through comparative genomics of 213 strains and associated genera.</title>
        <authorList>
            <person name="Sun Z."/>
            <person name="Harris H.M."/>
            <person name="McCann A."/>
            <person name="Guo C."/>
            <person name="Argimon S."/>
            <person name="Zhang W."/>
            <person name="Yang X."/>
            <person name="Jeffery I.B."/>
            <person name="Cooney J.C."/>
            <person name="Kagawa T.F."/>
            <person name="Liu W."/>
            <person name="Song Y."/>
            <person name="Salvetti E."/>
            <person name="Wrobel A."/>
            <person name="Rasinkangas P."/>
            <person name="Parkhill J."/>
            <person name="Rea M.C."/>
            <person name="O'Sullivan O."/>
            <person name="Ritari J."/>
            <person name="Douillard F.P."/>
            <person name="Paul Ross R."/>
            <person name="Yang R."/>
            <person name="Briner A.E."/>
            <person name="Felis G.E."/>
            <person name="de Vos W.M."/>
            <person name="Barrangou R."/>
            <person name="Klaenhammer T.R."/>
            <person name="Caufield P.W."/>
            <person name="Cui Y."/>
            <person name="Zhang H."/>
            <person name="O'Toole P.W."/>
        </authorList>
    </citation>
    <scope>NUCLEOTIDE SEQUENCE [LARGE SCALE GENOMIC DNA]</scope>
    <source>
        <strain evidence="4 5">JCM 15530</strain>
    </source>
</reference>
<dbReference type="OrthoDB" id="9810250at2"/>
<accession>A0A0R1HYF1</accession>
<dbReference type="Pfam" id="PF00440">
    <property type="entry name" value="TetR_N"/>
    <property type="match status" value="1"/>
</dbReference>
<feature type="domain" description="HTH tetR-type" evidence="3">
    <location>
        <begin position="7"/>
        <end position="67"/>
    </location>
</feature>
<dbReference type="AlphaFoldDB" id="A0A0R1HYF1"/>
<sequence length="182" mass="20846">MQDLRVIKTKMTIENAFAELILEKGLDAVKIVDVTNRAKVDRHTFYRHYKNKNDLMDHMIADFFGEFAELIEKQPPFSIGYQSSDKLTQFLINDLAPFISSKQHILRVAQQELSATFSKVSRQNIRDTIHQKLDADTPEIEVYIIIGICTALMQYVVDHKTTPTKEAVLKTLNDLNAFTTLG</sequence>
<evidence type="ECO:0000313" key="4">
    <source>
        <dbReference type="EMBL" id="KRK48474.1"/>
    </source>
</evidence>
<dbReference type="EMBL" id="AZCX01000003">
    <property type="protein sequence ID" value="KRK48474.1"/>
    <property type="molecule type" value="Genomic_DNA"/>
</dbReference>
<evidence type="ECO:0000313" key="5">
    <source>
        <dbReference type="Proteomes" id="UP000050911"/>
    </source>
</evidence>
<proteinExistence type="predicted"/>
<comment type="caution">
    <text evidence="4">The sequence shown here is derived from an EMBL/GenBank/DDBJ whole genome shotgun (WGS) entry which is preliminary data.</text>
</comment>
<dbReference type="PANTHER" id="PTHR43479:SF7">
    <property type="entry name" value="TETR-FAMILY TRANSCRIPTIONAL REGULATOR"/>
    <property type="match status" value="1"/>
</dbReference>
<dbReference type="Proteomes" id="UP000050911">
    <property type="component" value="Unassembled WGS sequence"/>
</dbReference>
<dbReference type="InterPro" id="IPR001647">
    <property type="entry name" value="HTH_TetR"/>
</dbReference>
<dbReference type="GO" id="GO:0003677">
    <property type="term" value="F:DNA binding"/>
    <property type="evidence" value="ECO:0007669"/>
    <property type="project" value="UniProtKB-UniRule"/>
</dbReference>
<feature type="DNA-binding region" description="H-T-H motif" evidence="2">
    <location>
        <begin position="30"/>
        <end position="49"/>
    </location>
</feature>
<keyword evidence="1 2" id="KW-0238">DNA-binding</keyword>
<organism evidence="4 5">
    <name type="scientific">Secundilactobacillus kimchicus JCM 15530</name>
    <dbReference type="NCBI Taxonomy" id="1302272"/>
    <lineage>
        <taxon>Bacteria</taxon>
        <taxon>Bacillati</taxon>
        <taxon>Bacillota</taxon>
        <taxon>Bacilli</taxon>
        <taxon>Lactobacillales</taxon>
        <taxon>Lactobacillaceae</taxon>
        <taxon>Secundilactobacillus</taxon>
    </lineage>
</organism>
<keyword evidence="5" id="KW-1185">Reference proteome</keyword>